<dbReference type="OrthoDB" id="5972981at2759"/>
<gene>
    <name evidence="3" type="primary">CEP85_1</name>
    <name evidence="3" type="ORF">OS493_013763</name>
</gene>
<keyword evidence="4" id="KW-1185">Reference proteome</keyword>
<evidence type="ECO:0000259" key="2">
    <source>
        <dbReference type="Pfam" id="PF24555"/>
    </source>
</evidence>
<dbReference type="GO" id="GO:0005813">
    <property type="term" value="C:centrosome"/>
    <property type="evidence" value="ECO:0007669"/>
    <property type="project" value="TreeGrafter"/>
</dbReference>
<protein>
    <submittedName>
        <fullName evidence="3">Regulation of mitotic centrosome separation</fullName>
    </submittedName>
</protein>
<dbReference type="PANTHER" id="PTHR31075">
    <property type="entry name" value="CENTROSOMAL PROTEIN OF 85 KDA"/>
    <property type="match status" value="1"/>
</dbReference>
<dbReference type="Pfam" id="PF24555">
    <property type="entry name" value="CC4_CEP85"/>
    <property type="match status" value="1"/>
</dbReference>
<feature type="region of interest" description="Disordered" evidence="1">
    <location>
        <begin position="92"/>
        <end position="111"/>
    </location>
</feature>
<accession>A0A9W9ZQ36</accession>
<dbReference type="EMBL" id="MU825879">
    <property type="protein sequence ID" value="KAJ7385731.1"/>
    <property type="molecule type" value="Genomic_DNA"/>
</dbReference>
<organism evidence="3 4">
    <name type="scientific">Desmophyllum pertusum</name>
    <dbReference type="NCBI Taxonomy" id="174260"/>
    <lineage>
        <taxon>Eukaryota</taxon>
        <taxon>Metazoa</taxon>
        <taxon>Cnidaria</taxon>
        <taxon>Anthozoa</taxon>
        <taxon>Hexacorallia</taxon>
        <taxon>Scleractinia</taxon>
        <taxon>Caryophylliina</taxon>
        <taxon>Caryophylliidae</taxon>
        <taxon>Desmophyllum</taxon>
    </lineage>
</organism>
<dbReference type="AlphaFoldDB" id="A0A9W9ZQ36"/>
<dbReference type="PANTHER" id="PTHR31075:SF4">
    <property type="entry name" value="CENTROSOMAL PROTEIN OF 85 KDA"/>
    <property type="match status" value="1"/>
</dbReference>
<name>A0A9W9ZQ36_9CNID</name>
<proteinExistence type="predicted"/>
<dbReference type="Proteomes" id="UP001163046">
    <property type="component" value="Unassembled WGS sequence"/>
</dbReference>
<dbReference type="InterPro" id="IPR040210">
    <property type="entry name" value="Cep85/Cep85L"/>
</dbReference>
<sequence length="432" mass="50072">MPSQKQSIFQLQQQLLLQTNTAMQQAVPTHFHVNRPQSTGDNNSLKLQECQYENAQLRAHLAEKDSSFDKLHKKLGETEYLLENMEASVKDSAASSRQELEQLQQKSAKQEKAQAELSSKLQQLEEEKLKLKREKQSLERYLKEVPTVEEHQNFYLKDVRDECDKLRETISSKDKKLARMNKAFGNKDDEAKKLTVENSTLKENVQRLQVSLDKISNDGPVSLISFEDLKMENERLLGELDRTKKALENKHKKMKTLHYQTQKEQKNLEERLTQEEEMVNALREELVAKGNSLEEVKKAVKEIASHNQDLLEENLNLQCRCEQLQKLNSKEKLESQRKLWKELSDCTAELKAVVQVCRERKEGRDPDMSVLLGLRSTSIDEEETENKDVSDDVDAVKSKINGVQQLRLDVEDLRKFISDQYAEDIGNNCRMQ</sequence>
<dbReference type="InterPro" id="IPR058190">
    <property type="entry name" value="CC4_CEP85"/>
</dbReference>
<evidence type="ECO:0000313" key="4">
    <source>
        <dbReference type="Proteomes" id="UP001163046"/>
    </source>
</evidence>
<evidence type="ECO:0000256" key="1">
    <source>
        <dbReference type="SAM" id="MobiDB-lite"/>
    </source>
</evidence>
<comment type="caution">
    <text evidence="3">The sequence shown here is derived from an EMBL/GenBank/DDBJ whole genome shotgun (WGS) entry which is preliminary data.</text>
</comment>
<reference evidence="3" key="1">
    <citation type="submission" date="2023-01" db="EMBL/GenBank/DDBJ databases">
        <title>Genome assembly of the deep-sea coral Lophelia pertusa.</title>
        <authorList>
            <person name="Herrera S."/>
            <person name="Cordes E."/>
        </authorList>
    </citation>
    <scope>NUCLEOTIDE SEQUENCE</scope>
    <source>
        <strain evidence="3">USNM1676648</strain>
        <tissue evidence="3">Polyp</tissue>
    </source>
</reference>
<feature type="domain" description="Centrosomal protein of 85 kDa-like CC4 coiled-coil" evidence="2">
    <location>
        <begin position="230"/>
        <end position="318"/>
    </location>
</feature>
<evidence type="ECO:0000313" key="3">
    <source>
        <dbReference type="EMBL" id="KAJ7385731.1"/>
    </source>
</evidence>